<protein>
    <submittedName>
        <fullName evidence="1">Uncharacterized protein</fullName>
    </submittedName>
</protein>
<dbReference type="EMBL" id="KN822057">
    <property type="protein sequence ID" value="KIM60906.1"/>
    <property type="molecule type" value="Genomic_DNA"/>
</dbReference>
<gene>
    <name evidence="1" type="ORF">SCLCIDRAFT_1216409</name>
</gene>
<name>A0A0C3DYD0_9AGAM</name>
<evidence type="ECO:0000313" key="2">
    <source>
        <dbReference type="Proteomes" id="UP000053989"/>
    </source>
</evidence>
<keyword evidence="2" id="KW-1185">Reference proteome</keyword>
<dbReference type="HOGENOM" id="CLU_1469055_0_0_1"/>
<reference evidence="2" key="2">
    <citation type="submission" date="2015-01" db="EMBL/GenBank/DDBJ databases">
        <title>Evolutionary Origins and Diversification of the Mycorrhizal Mutualists.</title>
        <authorList>
            <consortium name="DOE Joint Genome Institute"/>
            <consortium name="Mycorrhizal Genomics Consortium"/>
            <person name="Kohler A."/>
            <person name="Kuo A."/>
            <person name="Nagy L.G."/>
            <person name="Floudas D."/>
            <person name="Copeland A."/>
            <person name="Barry K.W."/>
            <person name="Cichocki N."/>
            <person name="Veneault-Fourrey C."/>
            <person name="LaButti K."/>
            <person name="Lindquist E.A."/>
            <person name="Lipzen A."/>
            <person name="Lundell T."/>
            <person name="Morin E."/>
            <person name="Murat C."/>
            <person name="Riley R."/>
            <person name="Ohm R."/>
            <person name="Sun H."/>
            <person name="Tunlid A."/>
            <person name="Henrissat B."/>
            <person name="Grigoriev I.V."/>
            <person name="Hibbett D.S."/>
            <person name="Martin F."/>
        </authorList>
    </citation>
    <scope>NUCLEOTIDE SEQUENCE [LARGE SCALE GENOMIC DNA]</scope>
    <source>
        <strain evidence="2">Foug A</strain>
    </source>
</reference>
<sequence>MPLLVYDSRRYEESMNTSSSLASALGSGSNQAGTLKYTNCPSKLCLCLARIQYHISHSSVAMIISRPLNKGQGAGGGSSLDRGDIIGHIRTRQGVTKSSGAWRSIFLSRVCHMRHNLGDCNTHSRFSCMSLIVLYLPKCDSSQESLSSYWTLFSISSITRSLVVNGVSSTQVLKSQVLYSLLPA</sequence>
<accession>A0A0C3DYD0</accession>
<dbReference type="AlphaFoldDB" id="A0A0C3DYD0"/>
<reference evidence="1 2" key="1">
    <citation type="submission" date="2014-04" db="EMBL/GenBank/DDBJ databases">
        <authorList>
            <consortium name="DOE Joint Genome Institute"/>
            <person name="Kuo A."/>
            <person name="Kohler A."/>
            <person name="Nagy L.G."/>
            <person name="Floudas D."/>
            <person name="Copeland A."/>
            <person name="Barry K.W."/>
            <person name="Cichocki N."/>
            <person name="Veneault-Fourrey C."/>
            <person name="LaButti K."/>
            <person name="Lindquist E.A."/>
            <person name="Lipzen A."/>
            <person name="Lundell T."/>
            <person name="Morin E."/>
            <person name="Murat C."/>
            <person name="Sun H."/>
            <person name="Tunlid A."/>
            <person name="Henrissat B."/>
            <person name="Grigoriev I.V."/>
            <person name="Hibbett D.S."/>
            <person name="Martin F."/>
            <person name="Nordberg H.P."/>
            <person name="Cantor M.N."/>
            <person name="Hua S.X."/>
        </authorList>
    </citation>
    <scope>NUCLEOTIDE SEQUENCE [LARGE SCALE GENOMIC DNA]</scope>
    <source>
        <strain evidence="1 2">Foug A</strain>
    </source>
</reference>
<dbReference type="InParanoid" id="A0A0C3DYD0"/>
<evidence type="ECO:0000313" key="1">
    <source>
        <dbReference type="EMBL" id="KIM60906.1"/>
    </source>
</evidence>
<proteinExistence type="predicted"/>
<dbReference type="Proteomes" id="UP000053989">
    <property type="component" value="Unassembled WGS sequence"/>
</dbReference>
<organism evidence="1 2">
    <name type="scientific">Scleroderma citrinum Foug A</name>
    <dbReference type="NCBI Taxonomy" id="1036808"/>
    <lineage>
        <taxon>Eukaryota</taxon>
        <taxon>Fungi</taxon>
        <taxon>Dikarya</taxon>
        <taxon>Basidiomycota</taxon>
        <taxon>Agaricomycotina</taxon>
        <taxon>Agaricomycetes</taxon>
        <taxon>Agaricomycetidae</taxon>
        <taxon>Boletales</taxon>
        <taxon>Sclerodermatineae</taxon>
        <taxon>Sclerodermataceae</taxon>
        <taxon>Scleroderma</taxon>
    </lineage>
</organism>